<dbReference type="Proteomes" id="UP000479000">
    <property type="component" value="Unassembled WGS sequence"/>
</dbReference>
<proteinExistence type="predicted"/>
<dbReference type="AlphaFoldDB" id="A0A6H5GJX5"/>
<sequence>MEVINSRYIGTSIFDLRCIGVSDVSKLLTMYRKTKYIDICSPICWWCRYVASDISKNRYIDALKNFANTTIGPSFVTIGPPFVTIGPPFVTICPPFVTVRARSKICVPPGGSHCSPVRKARQLNGGD</sequence>
<accession>A0A6H5GJX5</accession>
<keyword evidence="2" id="KW-1185">Reference proteome</keyword>
<name>A0A6H5GJX5_9HEMI</name>
<dbReference type="EMBL" id="CADCXU010011786">
    <property type="protein sequence ID" value="CAB0001929.1"/>
    <property type="molecule type" value="Genomic_DNA"/>
</dbReference>
<evidence type="ECO:0000313" key="2">
    <source>
        <dbReference type="Proteomes" id="UP000479000"/>
    </source>
</evidence>
<gene>
    <name evidence="1" type="ORF">NTEN_LOCUS7716</name>
</gene>
<evidence type="ECO:0000313" key="1">
    <source>
        <dbReference type="EMBL" id="CAB0001929.1"/>
    </source>
</evidence>
<reference evidence="1 2" key="1">
    <citation type="submission" date="2020-02" db="EMBL/GenBank/DDBJ databases">
        <authorList>
            <person name="Ferguson B K."/>
        </authorList>
    </citation>
    <scope>NUCLEOTIDE SEQUENCE [LARGE SCALE GENOMIC DNA]</scope>
</reference>
<organism evidence="1 2">
    <name type="scientific">Nesidiocoris tenuis</name>
    <dbReference type="NCBI Taxonomy" id="355587"/>
    <lineage>
        <taxon>Eukaryota</taxon>
        <taxon>Metazoa</taxon>
        <taxon>Ecdysozoa</taxon>
        <taxon>Arthropoda</taxon>
        <taxon>Hexapoda</taxon>
        <taxon>Insecta</taxon>
        <taxon>Pterygota</taxon>
        <taxon>Neoptera</taxon>
        <taxon>Paraneoptera</taxon>
        <taxon>Hemiptera</taxon>
        <taxon>Heteroptera</taxon>
        <taxon>Panheteroptera</taxon>
        <taxon>Cimicomorpha</taxon>
        <taxon>Miridae</taxon>
        <taxon>Dicyphina</taxon>
        <taxon>Nesidiocoris</taxon>
    </lineage>
</organism>
<protein>
    <submittedName>
        <fullName evidence="1">Uncharacterized protein</fullName>
    </submittedName>
</protein>